<feature type="transmembrane region" description="Helical" evidence="12">
    <location>
        <begin position="147"/>
        <end position="169"/>
    </location>
</feature>
<comment type="cofactor">
    <cofactor evidence="10">
        <name>Mg(2+)</name>
        <dbReference type="ChEBI" id="CHEBI:18420"/>
    </cofactor>
</comment>
<keyword evidence="15" id="KW-1185">Reference proteome</keyword>
<name>A0A1V4SLV4_RUMHU</name>
<feature type="transmembrane region" description="Helical" evidence="12">
    <location>
        <begin position="82"/>
        <end position="103"/>
    </location>
</feature>
<dbReference type="GO" id="GO:0046872">
    <property type="term" value="F:metal ion binding"/>
    <property type="evidence" value="ECO:0007669"/>
    <property type="project" value="UniProtKB-KW"/>
</dbReference>
<dbReference type="EC" id="5.1.3.14" evidence="8"/>
<dbReference type="GO" id="GO:0008761">
    <property type="term" value="F:UDP-N-acetylglucosamine 2-epimerase activity"/>
    <property type="evidence" value="ECO:0007669"/>
    <property type="project" value="UniProtKB-EC"/>
</dbReference>
<dbReference type="PANTHER" id="PTHR43174:SF2">
    <property type="entry name" value="UDP-N-ACETYLGLUCOSAMINE 2-EPIMERASE"/>
    <property type="match status" value="1"/>
</dbReference>
<comment type="caution">
    <text evidence="14">The sequence shown here is derived from an EMBL/GenBank/DDBJ whole genome shotgun (WGS) entry which is preliminary data.</text>
</comment>
<dbReference type="InterPro" id="IPR029767">
    <property type="entry name" value="WecB-like"/>
</dbReference>
<dbReference type="Gene3D" id="3.40.50.2000">
    <property type="entry name" value="Glycogen Phosphorylase B"/>
    <property type="match status" value="2"/>
</dbReference>
<gene>
    <name evidence="14" type="primary">mnaA</name>
    <name evidence="14" type="ORF">CLHUN_14130</name>
</gene>
<keyword evidence="4 12" id="KW-1133">Transmembrane helix</keyword>
<evidence type="ECO:0000313" key="14">
    <source>
        <dbReference type="EMBL" id="OPX44859.1"/>
    </source>
</evidence>
<keyword evidence="10" id="KW-0460">Magnesium</keyword>
<dbReference type="SUPFAM" id="SSF53756">
    <property type="entry name" value="UDP-Glycosyltransferase/glycogen phosphorylase"/>
    <property type="match status" value="1"/>
</dbReference>
<keyword evidence="10" id="KW-0479">Metal-binding</keyword>
<dbReference type="OrthoDB" id="9803238at2"/>
<evidence type="ECO:0000256" key="3">
    <source>
        <dbReference type="ARBA" id="ARBA00022692"/>
    </source>
</evidence>
<dbReference type="Pfam" id="PF00953">
    <property type="entry name" value="Glycos_transf_4"/>
    <property type="match status" value="1"/>
</dbReference>
<dbReference type="InterPro" id="IPR000715">
    <property type="entry name" value="Glycosyl_transferase_4"/>
</dbReference>
<reference evidence="14 15" key="1">
    <citation type="submission" date="2017-03" db="EMBL/GenBank/DDBJ databases">
        <title>Genome sequence of Clostridium hungatei DSM 14427.</title>
        <authorList>
            <person name="Poehlein A."/>
            <person name="Daniel R."/>
        </authorList>
    </citation>
    <scope>NUCLEOTIDE SEQUENCE [LARGE SCALE GENOMIC DNA]</scope>
    <source>
        <strain evidence="14 15">DSM 14427</strain>
    </source>
</reference>
<feature type="transmembrane region" description="Helical" evidence="12">
    <location>
        <begin position="6"/>
        <end position="29"/>
    </location>
</feature>
<dbReference type="STRING" id="48256.CLHUN_14130"/>
<dbReference type="CDD" id="cd03786">
    <property type="entry name" value="GTB_UDP-GlcNAc_2-Epimerase"/>
    <property type="match status" value="1"/>
</dbReference>
<dbReference type="PANTHER" id="PTHR43174">
    <property type="entry name" value="UDP-N-ACETYLGLUCOSAMINE 2-EPIMERASE"/>
    <property type="match status" value="1"/>
</dbReference>
<dbReference type="NCBIfam" id="TIGR00236">
    <property type="entry name" value="wecB"/>
    <property type="match status" value="1"/>
</dbReference>
<proteinExistence type="inferred from homology"/>
<keyword evidence="3 12" id="KW-0812">Transmembrane</keyword>
<keyword evidence="2" id="KW-0808">Transferase</keyword>
<evidence type="ECO:0000313" key="15">
    <source>
        <dbReference type="Proteomes" id="UP000191554"/>
    </source>
</evidence>
<dbReference type="FunFam" id="3.40.50.2000:FF:000043">
    <property type="entry name" value="UDP-N-acetylglucosamine 2-epimerase"/>
    <property type="match status" value="1"/>
</dbReference>
<feature type="transmembrane region" description="Helical" evidence="12">
    <location>
        <begin position="226"/>
        <end position="245"/>
    </location>
</feature>
<feature type="transmembrane region" description="Helical" evidence="12">
    <location>
        <begin position="331"/>
        <end position="351"/>
    </location>
</feature>
<dbReference type="GO" id="GO:0016020">
    <property type="term" value="C:membrane"/>
    <property type="evidence" value="ECO:0007669"/>
    <property type="project" value="UniProtKB-SubCell"/>
</dbReference>
<dbReference type="EMBL" id="MZGX01000007">
    <property type="protein sequence ID" value="OPX44859.1"/>
    <property type="molecule type" value="Genomic_DNA"/>
</dbReference>
<keyword evidence="6 11" id="KW-0413">Isomerase</keyword>
<evidence type="ECO:0000256" key="7">
    <source>
        <dbReference type="ARBA" id="ARBA00038209"/>
    </source>
</evidence>
<evidence type="ECO:0000256" key="1">
    <source>
        <dbReference type="ARBA" id="ARBA00004141"/>
    </source>
</evidence>
<evidence type="ECO:0000256" key="4">
    <source>
        <dbReference type="ARBA" id="ARBA00022989"/>
    </source>
</evidence>
<dbReference type="GO" id="GO:0016780">
    <property type="term" value="F:phosphotransferase activity, for other substituted phosphate groups"/>
    <property type="evidence" value="ECO:0007669"/>
    <property type="project" value="InterPro"/>
</dbReference>
<evidence type="ECO:0000256" key="12">
    <source>
        <dbReference type="SAM" id="Phobius"/>
    </source>
</evidence>
<evidence type="ECO:0000256" key="5">
    <source>
        <dbReference type="ARBA" id="ARBA00023136"/>
    </source>
</evidence>
<evidence type="ECO:0000256" key="8">
    <source>
        <dbReference type="ARBA" id="ARBA00038858"/>
    </source>
</evidence>
<accession>A0A1V4SLV4</accession>
<dbReference type="Pfam" id="PF02350">
    <property type="entry name" value="Epimerase_2"/>
    <property type="match status" value="1"/>
</dbReference>
<evidence type="ECO:0000256" key="11">
    <source>
        <dbReference type="RuleBase" id="RU003513"/>
    </source>
</evidence>
<comment type="subcellular location">
    <subcellularLocation>
        <location evidence="1">Membrane</location>
        <topology evidence="1">Multi-pass membrane protein</topology>
    </subcellularLocation>
</comment>
<feature type="binding site" evidence="10">
    <location>
        <position position="168"/>
    </location>
    <ligand>
        <name>Mg(2+)</name>
        <dbReference type="ChEBI" id="CHEBI:18420"/>
    </ligand>
</feature>
<feature type="transmembrane region" description="Helical" evidence="12">
    <location>
        <begin position="307"/>
        <end position="325"/>
    </location>
</feature>
<keyword evidence="5 12" id="KW-0472">Membrane</keyword>
<dbReference type="CDD" id="cd06853">
    <property type="entry name" value="GT_WecA_like"/>
    <property type="match status" value="1"/>
</dbReference>
<evidence type="ECO:0000256" key="10">
    <source>
        <dbReference type="PIRSR" id="PIRSR600715-1"/>
    </source>
</evidence>
<evidence type="ECO:0000259" key="13">
    <source>
        <dbReference type="Pfam" id="PF02350"/>
    </source>
</evidence>
<feature type="transmembrane region" description="Helical" evidence="12">
    <location>
        <begin position="251"/>
        <end position="276"/>
    </location>
</feature>
<feature type="transmembrane region" description="Helical" evidence="12">
    <location>
        <begin position="176"/>
        <end position="194"/>
    </location>
</feature>
<feature type="binding site" evidence="10">
    <location>
        <position position="230"/>
    </location>
    <ligand>
        <name>Mg(2+)</name>
        <dbReference type="ChEBI" id="CHEBI:18420"/>
    </ligand>
</feature>
<dbReference type="AlphaFoldDB" id="A0A1V4SLV4"/>
<comment type="similarity">
    <text evidence="7 11">Belongs to the UDP-N-acetylglucosamine 2-epimerase family.</text>
</comment>
<dbReference type="PROSITE" id="PS01348">
    <property type="entry name" value="MRAY_2"/>
    <property type="match status" value="1"/>
</dbReference>
<dbReference type="InterPro" id="IPR003331">
    <property type="entry name" value="UDP_GlcNAc_Epimerase_2_dom"/>
</dbReference>
<feature type="domain" description="UDP-N-acetylglucosamine 2-epimerase" evidence="13">
    <location>
        <begin position="403"/>
        <end position="746"/>
    </location>
</feature>
<feature type="transmembrane region" description="Helical" evidence="12">
    <location>
        <begin position="49"/>
        <end position="70"/>
    </location>
</feature>
<evidence type="ECO:0000256" key="2">
    <source>
        <dbReference type="ARBA" id="ARBA00022679"/>
    </source>
</evidence>
<evidence type="ECO:0000256" key="9">
    <source>
        <dbReference type="ARBA" id="ARBA00079400"/>
    </source>
</evidence>
<protein>
    <recommendedName>
        <fullName evidence="8">UDP-N-acetylglucosamine 2-epimerase (non-hydrolyzing)</fullName>
        <ecNumber evidence="8">5.1.3.14</ecNumber>
    </recommendedName>
    <alternativeName>
        <fullName evidence="9">UDP-GlcNAc-2-epimerase</fullName>
    </alternativeName>
</protein>
<sequence length="762" mass="83019">MSSVYEYFISFTLAFIVAFSATPVVKSLAFKIGAVDIPKDDRRMHKQPIARLGGFAIIAGFFVSILFSIVSSKLLSVGTAIVFDRQFTGMLIGSSIIAILGVVDDIKALSAKLKFPIQIIAALIVAVTGTRIDFITNPFSDIGISTFGPWLSYPVTVLWIVGITNAINFIDGLDGLAAGVSSIGSLSLFFVSVIRPEPDIHTAVLAAILAGSALGFLPYNFNPAKIFMGDTGATFLGFMLGTISIQGTYKAYTAIAIAVPILVLALPLFDTVFAILRRVASGKSPMTADRGHLHHRLVDMGLTQRQSVSLIYVASAALGLCAVVLDYKGPVSAIILVIAVAVFVIVGSMYMNEMNNASKAKEEHRLDNSSRLAAIGGRKLDKLKVMTIFGTRPDAVKMAPLVKELEKCERIDSVVCVTAQHREMLDQVLEMFEITPKHDLNIMQSKQTLTGITTRALEGLEKVIDGEKPDIVLVHGDTTTCFVGSLAAFYRQVAVGHVEAGLRTFDKYSPYPEEMNRKLTGAMADIHLAPTGTNKANLVNEGVNADTIYVTGNTVNDALKTTVKEDYDFECGALKTIDFKSRRVIAVTAHRRENLGEPLRNICRALATIVNNYKDVEIVYSVHLNPAVQETAREILGDKERVHLIPPLDVQDMHNLMARSYMIMTDSGGIQEEAPTLGKPVLVLRKETERPEAVKAGTVRLAGTVQEEIVEHASKLLEDKSEYEKMARAVNPYGDGHASERIVQVLLFHFGLTDQKPEEFTV</sequence>
<evidence type="ECO:0000256" key="6">
    <source>
        <dbReference type="ARBA" id="ARBA00023235"/>
    </source>
</evidence>
<dbReference type="InterPro" id="IPR018480">
    <property type="entry name" value="PNAcMuramoyl-5peptid_Trfase_CS"/>
</dbReference>
<feature type="transmembrane region" description="Helical" evidence="12">
    <location>
        <begin position="200"/>
        <end position="219"/>
    </location>
</feature>
<feature type="transmembrane region" description="Helical" evidence="12">
    <location>
        <begin position="115"/>
        <end position="135"/>
    </location>
</feature>
<dbReference type="Proteomes" id="UP000191554">
    <property type="component" value="Unassembled WGS sequence"/>
</dbReference>
<organism evidence="14 15">
    <name type="scientific">Ruminiclostridium hungatei</name>
    <name type="common">Clostridium hungatei</name>
    <dbReference type="NCBI Taxonomy" id="48256"/>
    <lineage>
        <taxon>Bacteria</taxon>
        <taxon>Bacillati</taxon>
        <taxon>Bacillota</taxon>
        <taxon>Clostridia</taxon>
        <taxon>Eubacteriales</taxon>
        <taxon>Oscillospiraceae</taxon>
        <taxon>Ruminiclostridium</taxon>
    </lineage>
</organism>